<proteinExistence type="inferred from homology"/>
<dbReference type="PRINTS" id="PR01839">
    <property type="entry name" value="RAD23PROTEIN"/>
</dbReference>
<keyword evidence="3 5" id="KW-0234">DNA repair</keyword>
<dbReference type="NCBIfam" id="TIGR00601">
    <property type="entry name" value="rad23"/>
    <property type="match status" value="1"/>
</dbReference>
<dbReference type="FunFam" id="1.10.10.540:FF:000001">
    <property type="entry name" value="UV excision repair protein RAD23 B"/>
    <property type="match status" value="1"/>
</dbReference>
<dbReference type="InterPro" id="IPR006636">
    <property type="entry name" value="STI1_HS-bd"/>
</dbReference>
<keyword evidence="10" id="KW-1185">Reference proteome</keyword>
<gene>
    <name evidence="9" type="ORF">VFPPC_02835</name>
</gene>
<feature type="compositionally biased region" description="Low complexity" evidence="6">
    <location>
        <begin position="225"/>
        <end position="245"/>
    </location>
</feature>
<dbReference type="CDD" id="cd01805">
    <property type="entry name" value="Ubl_Rad23"/>
    <property type="match status" value="1"/>
</dbReference>
<dbReference type="SMART" id="SM00213">
    <property type="entry name" value="UBQ"/>
    <property type="match status" value="1"/>
</dbReference>
<feature type="compositionally biased region" description="Low complexity" evidence="6">
    <location>
        <begin position="116"/>
        <end position="161"/>
    </location>
</feature>
<dbReference type="PROSITE" id="PS50030">
    <property type="entry name" value="UBA"/>
    <property type="match status" value="2"/>
</dbReference>
<dbReference type="InterPro" id="IPR029071">
    <property type="entry name" value="Ubiquitin-like_domsf"/>
</dbReference>
<keyword evidence="5" id="KW-0963">Cytoplasm</keyword>
<dbReference type="AlphaFoldDB" id="A0A179FZ13"/>
<dbReference type="Pfam" id="PF09280">
    <property type="entry name" value="XPC-binding"/>
    <property type="match status" value="1"/>
</dbReference>
<comment type="similarity">
    <text evidence="5">Belongs to the RAD23 family.</text>
</comment>
<dbReference type="FunFam" id="1.10.8.10:FF:000003">
    <property type="entry name" value="UV excision repair protein RAD23 homolog"/>
    <property type="match status" value="1"/>
</dbReference>
<dbReference type="CDD" id="cd14281">
    <property type="entry name" value="UBA2_Rad23_like"/>
    <property type="match status" value="1"/>
</dbReference>
<feature type="domain" description="UBA" evidence="7">
    <location>
        <begin position="362"/>
        <end position="403"/>
    </location>
</feature>
<dbReference type="PANTHER" id="PTHR10621">
    <property type="entry name" value="UV EXCISION REPAIR PROTEIN RAD23"/>
    <property type="match status" value="1"/>
</dbReference>
<dbReference type="SUPFAM" id="SSF46934">
    <property type="entry name" value="UBA-like"/>
    <property type="match status" value="2"/>
</dbReference>
<dbReference type="InterPro" id="IPR000626">
    <property type="entry name" value="Ubiquitin-like_dom"/>
</dbReference>
<sequence>MKVTFRVGFGFPATSPAYLRHPPWAQWSELRSHKAWISTPGFGDLKQQKFVLEVEPTDLISAVKEKISGEKGWDPKHQKLIYSGKILKDDETVASYNIEEKGFVVCMVNKPKEKPAPAAESSTAAPPATPAQPVTNTPAAPAAPAQSSTTQSAAPATPTPQRSGEAGGETGSGLAMGAERAEAIANMEAMGFERSQIEAAMRAAFNNPDRAVEYLLNGIPENIQQEQQARQAAAAAPTQSAPAAQEGGDDDGGVNLFDLAAQAGGGGRGGSGGGNAAAAAAQGGADLGNLDFLRHNPQFQQLRQVVQQQPQMLEPILQQLGAGNPQLAQLIAANPDQFLHLLGESADDDVPLPPGAQAISVTEEERDAIERLCRLGFDRDQAIQAYFACDKNEELAANFLFDQPDDDEPPTN</sequence>
<dbReference type="STRING" id="1380566.A0A179FZ13"/>
<evidence type="ECO:0000259" key="7">
    <source>
        <dbReference type="PROSITE" id="PS50030"/>
    </source>
</evidence>
<dbReference type="PROSITE" id="PS50053">
    <property type="entry name" value="UBIQUITIN_2"/>
    <property type="match status" value="1"/>
</dbReference>
<dbReference type="InterPro" id="IPR004806">
    <property type="entry name" value="Rad23"/>
</dbReference>
<dbReference type="GO" id="GO:0043130">
    <property type="term" value="F:ubiquitin binding"/>
    <property type="evidence" value="ECO:0007669"/>
    <property type="project" value="UniProtKB-UniRule"/>
</dbReference>
<evidence type="ECO:0000256" key="1">
    <source>
        <dbReference type="ARBA" id="ARBA00022737"/>
    </source>
</evidence>
<dbReference type="FunFam" id="3.10.20.90:FF:000175">
    <property type="entry name" value="UV excision repair protein Rad23"/>
    <property type="match status" value="1"/>
</dbReference>
<dbReference type="GO" id="GO:0030674">
    <property type="term" value="F:protein-macromolecule adaptor activity"/>
    <property type="evidence" value="ECO:0007669"/>
    <property type="project" value="EnsemblFungi"/>
</dbReference>
<dbReference type="GO" id="GO:0070628">
    <property type="term" value="F:proteasome binding"/>
    <property type="evidence" value="ECO:0007669"/>
    <property type="project" value="EnsemblFungi"/>
</dbReference>
<accession>A0A179FZ13</accession>
<dbReference type="RefSeq" id="XP_018146888.1">
    <property type="nucleotide sequence ID" value="XM_018282418.1"/>
</dbReference>
<protein>
    <recommendedName>
        <fullName evidence="5">UV excision repair protein RAD23</fullName>
    </recommendedName>
</protein>
<feature type="domain" description="Ubiquitin-like" evidence="8">
    <location>
        <begin position="45"/>
        <end position="113"/>
    </location>
</feature>
<dbReference type="GO" id="GO:0005829">
    <property type="term" value="C:cytosol"/>
    <property type="evidence" value="ECO:0007669"/>
    <property type="project" value="TreeGrafter"/>
</dbReference>
<evidence type="ECO:0000256" key="5">
    <source>
        <dbReference type="RuleBase" id="RU367049"/>
    </source>
</evidence>
<dbReference type="KEGG" id="pchm:VFPPC_02835"/>
<dbReference type="FunFam" id="1.10.8.10:FF:000002">
    <property type="entry name" value="UV excision repair protein RAD23 homolog"/>
    <property type="match status" value="1"/>
</dbReference>
<keyword evidence="2 5" id="KW-0227">DNA damage</keyword>
<dbReference type="GO" id="GO:0003684">
    <property type="term" value="F:damaged DNA binding"/>
    <property type="evidence" value="ECO:0007669"/>
    <property type="project" value="UniProtKB-UniRule"/>
</dbReference>
<dbReference type="Gene3D" id="1.10.10.540">
    <property type="entry name" value="XPC-binding domain"/>
    <property type="match status" value="1"/>
</dbReference>
<dbReference type="GeneID" id="28846412"/>
<dbReference type="GO" id="GO:0000111">
    <property type="term" value="C:nucleotide-excision repair factor 2 complex"/>
    <property type="evidence" value="ECO:0007669"/>
    <property type="project" value="EnsemblFungi"/>
</dbReference>
<dbReference type="Pfam" id="PF00627">
    <property type="entry name" value="UBA"/>
    <property type="match status" value="2"/>
</dbReference>
<comment type="subcellular location">
    <subcellularLocation>
        <location evidence="5">Nucleus</location>
    </subcellularLocation>
    <subcellularLocation>
        <location evidence="5">Cytoplasm</location>
    </subcellularLocation>
</comment>
<feature type="region of interest" description="Disordered" evidence="6">
    <location>
        <begin position="225"/>
        <end position="259"/>
    </location>
</feature>
<dbReference type="InterPro" id="IPR015360">
    <property type="entry name" value="XPC-bd"/>
</dbReference>
<comment type="caution">
    <text evidence="9">The sequence shown here is derived from an EMBL/GenBank/DDBJ whole genome shotgun (WGS) entry which is preliminary data.</text>
</comment>
<dbReference type="InterPro" id="IPR009060">
    <property type="entry name" value="UBA-like_sf"/>
</dbReference>
<feature type="domain" description="UBA" evidence="7">
    <location>
        <begin position="178"/>
        <end position="218"/>
    </location>
</feature>
<dbReference type="GO" id="GO:0120125">
    <property type="term" value="C:PNGase complex"/>
    <property type="evidence" value="ECO:0007669"/>
    <property type="project" value="EnsemblFungi"/>
</dbReference>
<dbReference type="OrthoDB" id="419317at2759"/>
<evidence type="ECO:0000313" key="10">
    <source>
        <dbReference type="Proteomes" id="UP000078397"/>
    </source>
</evidence>
<dbReference type="SMART" id="SM00727">
    <property type="entry name" value="STI1"/>
    <property type="match status" value="1"/>
</dbReference>
<dbReference type="GO" id="GO:0006289">
    <property type="term" value="P:nucleotide-excision repair"/>
    <property type="evidence" value="ECO:0007669"/>
    <property type="project" value="UniProtKB-UniRule"/>
</dbReference>
<dbReference type="EMBL" id="LSBJ02000002">
    <property type="protein sequence ID" value="OAQ70351.1"/>
    <property type="molecule type" value="Genomic_DNA"/>
</dbReference>
<dbReference type="Gene3D" id="3.10.20.90">
    <property type="entry name" value="Phosphatidylinositol 3-kinase Catalytic Subunit, Chain A, domain 1"/>
    <property type="match status" value="1"/>
</dbReference>
<evidence type="ECO:0000256" key="2">
    <source>
        <dbReference type="ARBA" id="ARBA00022763"/>
    </source>
</evidence>
<dbReference type="SUPFAM" id="SSF101238">
    <property type="entry name" value="XPC-binding domain"/>
    <property type="match status" value="1"/>
</dbReference>
<feature type="region of interest" description="Disordered" evidence="6">
    <location>
        <begin position="114"/>
        <end position="173"/>
    </location>
</feature>
<evidence type="ECO:0000256" key="3">
    <source>
        <dbReference type="ARBA" id="ARBA00023204"/>
    </source>
</evidence>
<dbReference type="Proteomes" id="UP000078397">
    <property type="component" value="Unassembled WGS sequence"/>
</dbReference>
<dbReference type="GO" id="GO:0000224">
    <property type="term" value="F:peptide-N4-(N-acetyl-beta-glucosaminyl)asparagine amidase activity"/>
    <property type="evidence" value="ECO:0007669"/>
    <property type="project" value="EnsemblFungi"/>
</dbReference>
<dbReference type="Pfam" id="PF00240">
    <property type="entry name" value="ubiquitin"/>
    <property type="match status" value="1"/>
</dbReference>
<dbReference type="GO" id="GO:0036435">
    <property type="term" value="F:K48-linked polyubiquitin modification-dependent protein binding"/>
    <property type="evidence" value="ECO:0007669"/>
    <property type="project" value="EnsemblFungi"/>
</dbReference>
<keyword evidence="1" id="KW-0677">Repeat</keyword>
<reference evidence="9 10" key="1">
    <citation type="journal article" date="2016" name="PLoS Pathog.">
        <title>Biosynthesis of antibiotic leucinostatins in bio-control fungus Purpureocillium lilacinum and their inhibition on phytophthora revealed by genome mining.</title>
        <authorList>
            <person name="Wang G."/>
            <person name="Liu Z."/>
            <person name="Lin R."/>
            <person name="Li E."/>
            <person name="Mao Z."/>
            <person name="Ling J."/>
            <person name="Yang Y."/>
            <person name="Yin W.B."/>
            <person name="Xie B."/>
        </authorList>
    </citation>
    <scope>NUCLEOTIDE SEQUENCE [LARGE SCALE GENOMIC DNA]</scope>
    <source>
        <strain evidence="9">170</strain>
    </source>
</reference>
<dbReference type="InterPro" id="IPR015940">
    <property type="entry name" value="UBA"/>
</dbReference>
<evidence type="ECO:0000259" key="8">
    <source>
        <dbReference type="PROSITE" id="PS50053"/>
    </source>
</evidence>
<dbReference type="GO" id="GO:0043161">
    <property type="term" value="P:proteasome-mediated ubiquitin-dependent protein catabolic process"/>
    <property type="evidence" value="ECO:0007669"/>
    <property type="project" value="UniProtKB-UniRule"/>
</dbReference>
<dbReference type="InterPro" id="IPR036353">
    <property type="entry name" value="XPC-bd_sf"/>
</dbReference>
<dbReference type="GO" id="GO:0036503">
    <property type="term" value="P:ERAD pathway"/>
    <property type="evidence" value="ECO:0007669"/>
    <property type="project" value="EnsemblFungi"/>
</dbReference>
<comment type="function">
    <text evidence="5">Multiubiquitin chain receptor involved in modulation of proteasomal degradation. Involved in nucleotide excision repair.</text>
</comment>
<name>A0A179FZ13_METCM</name>
<dbReference type="Gene3D" id="1.10.8.10">
    <property type="entry name" value="DNA helicase RuvA subunit, C-terminal domain"/>
    <property type="match status" value="2"/>
</dbReference>
<evidence type="ECO:0000256" key="6">
    <source>
        <dbReference type="SAM" id="MobiDB-lite"/>
    </source>
</evidence>
<dbReference type="GO" id="GO:0005654">
    <property type="term" value="C:nucleoplasm"/>
    <property type="evidence" value="ECO:0007669"/>
    <property type="project" value="TreeGrafter"/>
</dbReference>
<evidence type="ECO:0000313" key="9">
    <source>
        <dbReference type="EMBL" id="OAQ70351.1"/>
    </source>
</evidence>
<dbReference type="PANTHER" id="PTHR10621:SF0">
    <property type="entry name" value="UV EXCISION REPAIR PROTEIN RAD23"/>
    <property type="match status" value="1"/>
</dbReference>
<keyword evidence="4 5" id="KW-0539">Nucleus</keyword>
<dbReference type="GO" id="GO:0000122">
    <property type="term" value="P:negative regulation of transcription by RNA polymerase II"/>
    <property type="evidence" value="ECO:0007669"/>
    <property type="project" value="EnsemblFungi"/>
</dbReference>
<dbReference type="SMART" id="SM00165">
    <property type="entry name" value="UBA"/>
    <property type="match status" value="2"/>
</dbReference>
<evidence type="ECO:0000256" key="4">
    <source>
        <dbReference type="ARBA" id="ARBA00023242"/>
    </source>
</evidence>
<dbReference type="SUPFAM" id="SSF54236">
    <property type="entry name" value="Ubiquitin-like"/>
    <property type="match status" value="1"/>
</dbReference>
<organism evidence="9 10">
    <name type="scientific">Pochonia chlamydosporia 170</name>
    <dbReference type="NCBI Taxonomy" id="1380566"/>
    <lineage>
        <taxon>Eukaryota</taxon>
        <taxon>Fungi</taxon>
        <taxon>Dikarya</taxon>
        <taxon>Ascomycota</taxon>
        <taxon>Pezizomycotina</taxon>
        <taxon>Sordariomycetes</taxon>
        <taxon>Hypocreomycetidae</taxon>
        <taxon>Hypocreales</taxon>
        <taxon>Clavicipitaceae</taxon>
        <taxon>Pochonia</taxon>
    </lineage>
</organism>